<dbReference type="EMBL" id="CAJPDT010000077">
    <property type="protein sequence ID" value="CAF9934535.1"/>
    <property type="molecule type" value="Genomic_DNA"/>
</dbReference>
<dbReference type="InterPro" id="IPR024655">
    <property type="entry name" value="Asl1_glyco_hydro_catalytic"/>
</dbReference>
<organism evidence="3 4">
    <name type="scientific">Imshaugia aleurites</name>
    <dbReference type="NCBI Taxonomy" id="172621"/>
    <lineage>
        <taxon>Eukaryota</taxon>
        <taxon>Fungi</taxon>
        <taxon>Dikarya</taxon>
        <taxon>Ascomycota</taxon>
        <taxon>Pezizomycotina</taxon>
        <taxon>Lecanoromycetes</taxon>
        <taxon>OSLEUM clade</taxon>
        <taxon>Lecanoromycetidae</taxon>
        <taxon>Lecanorales</taxon>
        <taxon>Lecanorineae</taxon>
        <taxon>Parmeliaceae</taxon>
        <taxon>Imshaugia</taxon>
    </lineage>
</organism>
<feature type="compositionally biased region" description="Low complexity" evidence="1">
    <location>
        <begin position="73"/>
        <end position="105"/>
    </location>
</feature>
<accession>A0A8H3IYP1</accession>
<proteinExistence type="predicted"/>
<feature type="region of interest" description="Disordered" evidence="1">
    <location>
        <begin position="73"/>
        <end position="111"/>
    </location>
</feature>
<feature type="domain" description="Asl1-like glycosyl hydrolase catalytic" evidence="2">
    <location>
        <begin position="126"/>
        <end position="369"/>
    </location>
</feature>
<evidence type="ECO:0000259" key="2">
    <source>
        <dbReference type="Pfam" id="PF11790"/>
    </source>
</evidence>
<evidence type="ECO:0000313" key="3">
    <source>
        <dbReference type="EMBL" id="CAF9934535.1"/>
    </source>
</evidence>
<comment type="caution">
    <text evidence="3">The sequence shown here is derived from an EMBL/GenBank/DDBJ whole genome shotgun (WGS) entry which is preliminary data.</text>
</comment>
<dbReference type="AlphaFoldDB" id="A0A8H3IYP1"/>
<dbReference type="InterPro" id="IPR053183">
    <property type="entry name" value="ASL1"/>
</dbReference>
<reference evidence="3" key="1">
    <citation type="submission" date="2021-03" db="EMBL/GenBank/DDBJ databases">
        <authorList>
            <person name="Tagirdzhanova G."/>
        </authorList>
    </citation>
    <scope>NUCLEOTIDE SEQUENCE</scope>
</reference>
<keyword evidence="4" id="KW-1185">Reference proteome</keyword>
<gene>
    <name evidence="3" type="ORF">IMSHALPRED_009749</name>
</gene>
<dbReference type="Proteomes" id="UP000664534">
    <property type="component" value="Unassembled WGS sequence"/>
</dbReference>
<dbReference type="PANTHER" id="PTHR34154:SF14">
    <property type="entry name" value="ASL1-LIKE GLYCOSYL HYDROLASE CATALYTIC DOMAIN-CONTAINING PROTEIN"/>
    <property type="match status" value="1"/>
</dbReference>
<evidence type="ECO:0000313" key="4">
    <source>
        <dbReference type="Proteomes" id="UP000664534"/>
    </source>
</evidence>
<dbReference type="GO" id="GO:0009277">
    <property type="term" value="C:fungal-type cell wall"/>
    <property type="evidence" value="ECO:0007669"/>
    <property type="project" value="TreeGrafter"/>
</dbReference>
<dbReference type="SUPFAM" id="SSF51445">
    <property type="entry name" value="(Trans)glycosidases"/>
    <property type="match status" value="1"/>
</dbReference>
<sequence>MPSLSAYASVLCTIATLSKAQHPHFRQWNHYRPPAADPISSVASSSAVSTAPTSTQSVAVVELAADPASAVATSSASGSTSDPAASSAVSGTGTSSADSSASTSSITPNKNKAGISGFPGIQITNKAALDTFSQYISYYTDYWPNTTDFVNGDYTVIGVGMLWGNGDLNTSDPTAPLGDAVQQDTDRYNAFEALPTSPAPAYMMGFYEPDWPAPYSSNMNPATAAASWKTTLGAMSKDTLIGSPSMATQFNEEWLTPFMQELGVTEVPWDYTCIHTNKNTSQGVMDDVGYYWWKYGKPIWVSEFSCIDDETWVGCDQETVYSFIPEVVDFFNTNDSVVAYGYSNGAGLGDVWPLINSVTGDLTPSGNCYLDVLQGKVAAGASCTA</sequence>
<name>A0A8H3IYP1_9LECA</name>
<evidence type="ECO:0000256" key="1">
    <source>
        <dbReference type="SAM" id="MobiDB-lite"/>
    </source>
</evidence>
<dbReference type="InterPro" id="IPR017853">
    <property type="entry name" value="GH"/>
</dbReference>
<protein>
    <recommendedName>
        <fullName evidence="2">Asl1-like glycosyl hydrolase catalytic domain-containing protein</fullName>
    </recommendedName>
</protein>
<dbReference type="PANTHER" id="PTHR34154">
    <property type="entry name" value="ALKALI-SENSITIVE LINKAGE PROTEIN 1"/>
    <property type="match status" value="1"/>
</dbReference>
<dbReference type="Pfam" id="PF11790">
    <property type="entry name" value="Glyco_hydro_cc"/>
    <property type="match status" value="1"/>
</dbReference>
<dbReference type="OrthoDB" id="5959761at2759"/>
<dbReference type="GO" id="GO:0071966">
    <property type="term" value="P:fungal-type cell wall polysaccharide metabolic process"/>
    <property type="evidence" value="ECO:0007669"/>
    <property type="project" value="TreeGrafter"/>
</dbReference>